<evidence type="ECO:0000256" key="2">
    <source>
        <dbReference type="ARBA" id="ARBA00023125"/>
    </source>
</evidence>
<reference evidence="7" key="1">
    <citation type="journal article" date="2013" name="Int. J. Syst. Evol. Microbiol.">
        <title>Polycladomyces abyssicola gen. nov., sp. nov., a thermophilic filamentous bacterium isolated from hemipelagic sediment.</title>
        <authorList>
            <person name="Tsubouchi T."/>
            <person name="Shimane Y."/>
            <person name="Mori K."/>
            <person name="Usui K."/>
            <person name="Hiraki T."/>
            <person name="Tame A."/>
            <person name="Uematsu K."/>
            <person name="Maruyama T."/>
            <person name="Hatada Y."/>
        </authorList>
    </citation>
    <scope>NUCLEOTIDE SEQUENCE</scope>
    <source>
        <strain evidence="7">JIR-001</strain>
    </source>
</reference>
<dbReference type="GO" id="GO:0003700">
    <property type="term" value="F:DNA-binding transcription factor activity"/>
    <property type="evidence" value="ECO:0007669"/>
    <property type="project" value="TreeGrafter"/>
</dbReference>
<dbReference type="InterPro" id="IPR036388">
    <property type="entry name" value="WH-like_DNA-bd_sf"/>
</dbReference>
<evidence type="ECO:0000313" key="7">
    <source>
        <dbReference type="EMBL" id="BCU82746.1"/>
    </source>
</evidence>
<feature type="domain" description="HTH crp-type" evidence="6">
    <location>
        <begin position="147"/>
        <end position="220"/>
    </location>
</feature>
<name>A0A8D5UHV7_9BACL</name>
<feature type="domain" description="Cyclic nucleotide-binding" evidence="5">
    <location>
        <begin position="13"/>
        <end position="133"/>
    </location>
</feature>
<dbReference type="Pfam" id="PF13545">
    <property type="entry name" value="HTH_Crp_2"/>
    <property type="match status" value="1"/>
</dbReference>
<dbReference type="GO" id="GO:0003677">
    <property type="term" value="F:DNA binding"/>
    <property type="evidence" value="ECO:0007669"/>
    <property type="project" value="UniProtKB-KW"/>
</dbReference>
<evidence type="ECO:0000259" key="6">
    <source>
        <dbReference type="PROSITE" id="PS51063"/>
    </source>
</evidence>
<dbReference type="SMART" id="SM00100">
    <property type="entry name" value="cNMP"/>
    <property type="match status" value="1"/>
</dbReference>
<sequence>MDRKFEILKYVPLFSELTDEDLEKIVRIAVLRHYRKNSTIFVEGQPFSTVYFIQSGIVKVTKVEKNGNEQVICLLRQGDMFPHVGFFGDSPYPGTAVTVTDCQLLAISMDDFDRLLDSNPLIAKSVMKMMDQRLLYLQRRLQDVISGDVHQKVVVTLLRLAEEYGTQREDGVFVSIPLTHQDFANMLGMSRESVNRVLNQLKKDQLLDINRKGILIYDPDALQRTLSPVKE</sequence>
<dbReference type="InterPro" id="IPR000595">
    <property type="entry name" value="cNMP-bd_dom"/>
</dbReference>
<evidence type="ECO:0000256" key="4">
    <source>
        <dbReference type="ARBA" id="ARBA00023163"/>
    </source>
</evidence>
<keyword evidence="3" id="KW-0010">Activator</keyword>
<dbReference type="PANTHER" id="PTHR24567">
    <property type="entry name" value="CRP FAMILY TRANSCRIPTIONAL REGULATORY PROTEIN"/>
    <property type="match status" value="1"/>
</dbReference>
<evidence type="ECO:0000256" key="3">
    <source>
        <dbReference type="ARBA" id="ARBA00023159"/>
    </source>
</evidence>
<dbReference type="KEGG" id="pabs:JIR001_25290"/>
<keyword evidence="2" id="KW-0238">DNA-binding</keyword>
<dbReference type="PRINTS" id="PR00034">
    <property type="entry name" value="HTHCRP"/>
</dbReference>
<accession>A0A8D5UHV7</accession>
<dbReference type="AlphaFoldDB" id="A0A8D5UHV7"/>
<dbReference type="InterPro" id="IPR036390">
    <property type="entry name" value="WH_DNA-bd_sf"/>
</dbReference>
<protein>
    <submittedName>
        <fullName evidence="7">Anaerobic regulatory protein</fullName>
    </submittedName>
</protein>
<reference evidence="7" key="2">
    <citation type="journal article" date="2021" name="Microbiol. Resour. Announc.">
        <title>Complete Genome Sequence of Polycladomyces abyssicola JIR-001T, Isolated from Hemipelagic Sediment in Deep Seawater.</title>
        <authorList>
            <person name="Tsubouchi T."/>
            <person name="Kaneko Y."/>
        </authorList>
    </citation>
    <scope>NUCLEOTIDE SEQUENCE</scope>
    <source>
        <strain evidence="7">JIR-001</strain>
    </source>
</reference>
<dbReference type="Gene3D" id="1.10.10.10">
    <property type="entry name" value="Winged helix-like DNA-binding domain superfamily/Winged helix DNA-binding domain"/>
    <property type="match status" value="1"/>
</dbReference>
<dbReference type="Gene3D" id="2.60.120.10">
    <property type="entry name" value="Jelly Rolls"/>
    <property type="match status" value="1"/>
</dbReference>
<dbReference type="Proteomes" id="UP000677436">
    <property type="component" value="Chromosome"/>
</dbReference>
<proteinExistence type="predicted"/>
<dbReference type="InterPro" id="IPR012318">
    <property type="entry name" value="HTH_CRP"/>
</dbReference>
<dbReference type="CDD" id="cd00038">
    <property type="entry name" value="CAP_ED"/>
    <property type="match status" value="1"/>
</dbReference>
<keyword evidence="1" id="KW-0805">Transcription regulation</keyword>
<dbReference type="RefSeq" id="WP_212773053.1">
    <property type="nucleotide sequence ID" value="NZ_AP024601.1"/>
</dbReference>
<dbReference type="SMART" id="SM00419">
    <property type="entry name" value="HTH_CRP"/>
    <property type="match status" value="1"/>
</dbReference>
<dbReference type="InterPro" id="IPR050397">
    <property type="entry name" value="Env_Response_Regulators"/>
</dbReference>
<evidence type="ECO:0000256" key="1">
    <source>
        <dbReference type="ARBA" id="ARBA00023015"/>
    </source>
</evidence>
<keyword evidence="4" id="KW-0804">Transcription</keyword>
<dbReference type="PANTHER" id="PTHR24567:SF26">
    <property type="entry name" value="REGULATORY PROTEIN YEIL"/>
    <property type="match status" value="1"/>
</dbReference>
<dbReference type="EMBL" id="AP024601">
    <property type="protein sequence ID" value="BCU82746.1"/>
    <property type="molecule type" value="Genomic_DNA"/>
</dbReference>
<dbReference type="GO" id="GO:0005829">
    <property type="term" value="C:cytosol"/>
    <property type="evidence" value="ECO:0007669"/>
    <property type="project" value="TreeGrafter"/>
</dbReference>
<dbReference type="Pfam" id="PF00027">
    <property type="entry name" value="cNMP_binding"/>
    <property type="match status" value="1"/>
</dbReference>
<dbReference type="SUPFAM" id="SSF51206">
    <property type="entry name" value="cAMP-binding domain-like"/>
    <property type="match status" value="1"/>
</dbReference>
<evidence type="ECO:0000313" key="8">
    <source>
        <dbReference type="Proteomes" id="UP000677436"/>
    </source>
</evidence>
<organism evidence="7 8">
    <name type="scientific">Polycladomyces abyssicola</name>
    <dbReference type="NCBI Taxonomy" id="1125966"/>
    <lineage>
        <taxon>Bacteria</taxon>
        <taxon>Bacillati</taxon>
        <taxon>Bacillota</taxon>
        <taxon>Bacilli</taxon>
        <taxon>Bacillales</taxon>
        <taxon>Thermoactinomycetaceae</taxon>
        <taxon>Polycladomyces</taxon>
    </lineage>
</organism>
<dbReference type="InterPro" id="IPR014710">
    <property type="entry name" value="RmlC-like_jellyroll"/>
</dbReference>
<gene>
    <name evidence="7" type="primary">fnr_1</name>
    <name evidence="7" type="ORF">JIR001_25290</name>
</gene>
<dbReference type="InterPro" id="IPR018490">
    <property type="entry name" value="cNMP-bd_dom_sf"/>
</dbReference>
<dbReference type="SUPFAM" id="SSF46785">
    <property type="entry name" value="Winged helix' DNA-binding domain"/>
    <property type="match status" value="1"/>
</dbReference>
<evidence type="ECO:0000259" key="5">
    <source>
        <dbReference type="PROSITE" id="PS50042"/>
    </source>
</evidence>
<dbReference type="PROSITE" id="PS50042">
    <property type="entry name" value="CNMP_BINDING_3"/>
    <property type="match status" value="1"/>
</dbReference>
<dbReference type="PROSITE" id="PS51063">
    <property type="entry name" value="HTH_CRP_2"/>
    <property type="match status" value="1"/>
</dbReference>
<keyword evidence="8" id="KW-1185">Reference proteome</keyword>